<dbReference type="Gene3D" id="1.25.40.10">
    <property type="entry name" value="Tetratricopeptide repeat domain"/>
    <property type="match status" value="2"/>
</dbReference>
<keyword evidence="1" id="KW-0732">Signal</keyword>
<keyword evidence="3" id="KW-1185">Reference proteome</keyword>
<dbReference type="SUPFAM" id="SSF48452">
    <property type="entry name" value="TPR-like"/>
    <property type="match status" value="1"/>
</dbReference>
<dbReference type="Pfam" id="PF13432">
    <property type="entry name" value="TPR_16"/>
    <property type="match status" value="2"/>
</dbReference>
<dbReference type="AlphaFoldDB" id="A0A543KF20"/>
<feature type="signal peptide" evidence="1">
    <location>
        <begin position="1"/>
        <end position="19"/>
    </location>
</feature>
<evidence type="ECO:0000256" key="1">
    <source>
        <dbReference type="SAM" id="SignalP"/>
    </source>
</evidence>
<protein>
    <submittedName>
        <fullName evidence="2">Flp pilus assembly protein TadD</fullName>
    </submittedName>
</protein>
<dbReference type="PROSITE" id="PS51257">
    <property type="entry name" value="PROKAR_LIPOPROTEIN"/>
    <property type="match status" value="1"/>
</dbReference>
<evidence type="ECO:0000313" key="3">
    <source>
        <dbReference type="Proteomes" id="UP000320582"/>
    </source>
</evidence>
<sequence length="285" mass="31383">MRHPMLLALLASSALVLVACEDSKKSSVSRAIDSVNAIDQENMADLMLAAGDANEAVAYFSGQVEADPSNIRNIRGLARSKVRAGRTAEAVPVWQNVIAHPEATNDDRVMLADTFIRANDWERAEQTLNFVPPTHETFDRYRLEAMIADSNQQWARADHFYETAAGLTTRPSGVFNNWGFSKLTRGNAREAEGLFTQALQHDPDLFTAKNNLALARAGQGNYNLPIVRMTQQERAMLLYTMSIAAIRKGDVTIGRTLLQEAIDTHPQHYDEAVRAMRALEGGGAG</sequence>
<name>A0A543KF20_9RHOB</name>
<dbReference type="RefSeq" id="WP_142081798.1">
    <property type="nucleotide sequence ID" value="NZ_VFPT01000001.1"/>
</dbReference>
<dbReference type="InterPro" id="IPR011990">
    <property type="entry name" value="TPR-like_helical_dom_sf"/>
</dbReference>
<comment type="caution">
    <text evidence="2">The sequence shown here is derived from an EMBL/GenBank/DDBJ whole genome shotgun (WGS) entry which is preliminary data.</text>
</comment>
<dbReference type="OrthoDB" id="7819234at2"/>
<gene>
    <name evidence="2" type="ORF">BD293_2334</name>
</gene>
<dbReference type="EMBL" id="VFPT01000001">
    <property type="protein sequence ID" value="TQM93688.1"/>
    <property type="molecule type" value="Genomic_DNA"/>
</dbReference>
<accession>A0A543KF20</accession>
<dbReference type="Proteomes" id="UP000320582">
    <property type="component" value="Unassembled WGS sequence"/>
</dbReference>
<organism evidence="2 3">
    <name type="scientific">Roseinatronobacter monicus</name>
    <dbReference type="NCBI Taxonomy" id="393481"/>
    <lineage>
        <taxon>Bacteria</taxon>
        <taxon>Pseudomonadati</taxon>
        <taxon>Pseudomonadota</taxon>
        <taxon>Alphaproteobacteria</taxon>
        <taxon>Rhodobacterales</taxon>
        <taxon>Paracoccaceae</taxon>
        <taxon>Roseinatronobacter</taxon>
    </lineage>
</organism>
<feature type="chain" id="PRO_5021862042" evidence="1">
    <location>
        <begin position="20"/>
        <end position="285"/>
    </location>
</feature>
<evidence type="ECO:0000313" key="2">
    <source>
        <dbReference type="EMBL" id="TQM93688.1"/>
    </source>
</evidence>
<proteinExistence type="predicted"/>
<reference evidence="2 3" key="1">
    <citation type="submission" date="2019-06" db="EMBL/GenBank/DDBJ databases">
        <title>Genomic Encyclopedia of Archaeal and Bacterial Type Strains, Phase II (KMG-II): from individual species to whole genera.</title>
        <authorList>
            <person name="Goeker M."/>
        </authorList>
    </citation>
    <scope>NUCLEOTIDE SEQUENCE [LARGE SCALE GENOMIC DNA]</scope>
    <source>
        <strain evidence="2 3">DSM 18423</strain>
    </source>
</reference>